<comment type="caution">
    <text evidence="1">The sequence shown here is derived from an EMBL/GenBank/DDBJ whole genome shotgun (WGS) entry which is preliminary data.</text>
</comment>
<protein>
    <recommendedName>
        <fullName evidence="3">DUF2461 domain-containing protein</fullName>
    </recommendedName>
</protein>
<dbReference type="Pfam" id="PF09365">
    <property type="entry name" value="DUF2461"/>
    <property type="match status" value="1"/>
</dbReference>
<gene>
    <name evidence="1" type="ORF">GCM10025862_09000</name>
</gene>
<keyword evidence="2" id="KW-1185">Reference proteome</keyword>
<proteinExistence type="predicted"/>
<accession>A0ABQ6HK83</accession>
<sequence length="110" mass="12627">MAKDQLARYRRAVDEDLPGEQLDGILDRLDEAGYDIGGDQLATKPRGFTTDHPRLDLLRHKAIHVRRDFGDPDWLATPAALDEVRECWEGLRPLAQWLAQHVGQTDEERR</sequence>
<dbReference type="Proteomes" id="UP001157109">
    <property type="component" value="Unassembled WGS sequence"/>
</dbReference>
<dbReference type="InterPro" id="IPR012808">
    <property type="entry name" value="CHP02453"/>
</dbReference>
<dbReference type="EMBL" id="BSUJ01000001">
    <property type="protein sequence ID" value="GMA18879.1"/>
    <property type="molecule type" value="Genomic_DNA"/>
</dbReference>
<evidence type="ECO:0008006" key="3">
    <source>
        <dbReference type="Google" id="ProtNLM"/>
    </source>
</evidence>
<evidence type="ECO:0000313" key="1">
    <source>
        <dbReference type="EMBL" id="GMA18879.1"/>
    </source>
</evidence>
<organism evidence="1 2">
    <name type="scientific">Arsenicicoccus piscis</name>
    <dbReference type="NCBI Taxonomy" id="673954"/>
    <lineage>
        <taxon>Bacteria</taxon>
        <taxon>Bacillati</taxon>
        <taxon>Actinomycetota</taxon>
        <taxon>Actinomycetes</taxon>
        <taxon>Micrococcales</taxon>
        <taxon>Intrasporangiaceae</taxon>
        <taxon>Arsenicicoccus</taxon>
    </lineage>
</organism>
<name>A0ABQ6HK83_9MICO</name>
<reference evidence="2" key="1">
    <citation type="journal article" date="2019" name="Int. J. Syst. Evol. Microbiol.">
        <title>The Global Catalogue of Microorganisms (GCM) 10K type strain sequencing project: providing services to taxonomists for standard genome sequencing and annotation.</title>
        <authorList>
            <consortium name="The Broad Institute Genomics Platform"/>
            <consortium name="The Broad Institute Genome Sequencing Center for Infectious Disease"/>
            <person name="Wu L."/>
            <person name="Ma J."/>
        </authorList>
    </citation>
    <scope>NUCLEOTIDE SEQUENCE [LARGE SCALE GENOMIC DNA]</scope>
    <source>
        <strain evidence="2">NBRC 105830</strain>
    </source>
</reference>
<evidence type="ECO:0000313" key="2">
    <source>
        <dbReference type="Proteomes" id="UP001157109"/>
    </source>
</evidence>